<dbReference type="InParanoid" id="A0A0G4F9L4"/>
<dbReference type="PANTHER" id="PTHR12346">
    <property type="entry name" value="SIN3B-RELATED"/>
    <property type="match status" value="1"/>
</dbReference>
<feature type="region of interest" description="Disordered" evidence="1">
    <location>
        <begin position="317"/>
        <end position="430"/>
    </location>
</feature>
<dbReference type="STRING" id="1169540.A0A0G4F9L4"/>
<name>A0A0G4F9L4_VITBC</name>
<evidence type="ECO:0000259" key="2">
    <source>
        <dbReference type="SMART" id="SM00761"/>
    </source>
</evidence>
<protein>
    <recommendedName>
        <fullName evidence="2">Histone deacetylase interacting domain-containing protein</fullName>
    </recommendedName>
</protein>
<gene>
    <name evidence="3" type="ORF">Vbra_4282</name>
</gene>
<accession>A0A0G4F9L4</accession>
<reference evidence="3 4" key="1">
    <citation type="submission" date="2014-11" db="EMBL/GenBank/DDBJ databases">
        <authorList>
            <person name="Zhu J."/>
            <person name="Qi W."/>
            <person name="Song R."/>
        </authorList>
    </citation>
    <scope>NUCLEOTIDE SEQUENCE [LARGE SCALE GENOMIC DNA]</scope>
</reference>
<evidence type="ECO:0000313" key="3">
    <source>
        <dbReference type="EMBL" id="CEM09640.1"/>
    </source>
</evidence>
<evidence type="ECO:0000313" key="4">
    <source>
        <dbReference type="Proteomes" id="UP000041254"/>
    </source>
</evidence>
<feature type="compositionally biased region" description="Polar residues" evidence="1">
    <location>
        <begin position="329"/>
        <end position="340"/>
    </location>
</feature>
<dbReference type="VEuPathDB" id="CryptoDB:Vbra_4282"/>
<dbReference type="InterPro" id="IPR039774">
    <property type="entry name" value="Sin3-like"/>
</dbReference>
<dbReference type="InterPro" id="IPR013194">
    <property type="entry name" value="HDAC_interact_dom"/>
</dbReference>
<feature type="domain" description="Histone deacetylase interacting" evidence="2">
    <location>
        <begin position="119"/>
        <end position="237"/>
    </location>
</feature>
<sequence length="430" mass="47683">MKGGPDQQPTAGASSSSDGRGEEAALLVRRIKALDPKSYEQLRTALENYVGGGEPWDETWRTVIQIMEGHPSLWKNSFIFMSDVADRIRALSADMERDTEKLQTPAYSRVPLSEINWDGAEVSGSSYRKLPANYPKKVCNQHRTAHTPTRAHCAFSTVRRCSGRDELCRKVLNNTWTSISQGSERAIRASGRDKALFQTEDERFEVDYKIELGNTTIDVLNRTIDRARAQQHPKHTIGPVAASVLAPELLWHPIHRKCLRLIYGRHLAREVVELIKTDINSCVPLIVGHLKRKVKAWELLRTQHNRGVWHNKMKKSYEKSLAHQRTQDDTSLQQVSQAPGTASKKRQAQDGNSAAKRPRTEPQIEQEAAGLSQEQDREKTSGVAAASAASAAVTAQMKSDGGQGRQHVIGGADVREEDMSAQTSPSGAAS</sequence>
<dbReference type="OrthoDB" id="328525at2759"/>
<dbReference type="Pfam" id="PF08295">
    <property type="entry name" value="Sin3_corepress"/>
    <property type="match status" value="1"/>
</dbReference>
<dbReference type="EMBL" id="CDMY01000395">
    <property type="protein sequence ID" value="CEM09640.1"/>
    <property type="molecule type" value="Genomic_DNA"/>
</dbReference>
<dbReference type="Proteomes" id="UP000041254">
    <property type="component" value="Unassembled WGS sequence"/>
</dbReference>
<organism evidence="3 4">
    <name type="scientific">Vitrella brassicaformis (strain CCMP3155)</name>
    <dbReference type="NCBI Taxonomy" id="1169540"/>
    <lineage>
        <taxon>Eukaryota</taxon>
        <taxon>Sar</taxon>
        <taxon>Alveolata</taxon>
        <taxon>Colpodellida</taxon>
        <taxon>Vitrellaceae</taxon>
        <taxon>Vitrella</taxon>
    </lineage>
</organism>
<dbReference type="PhylomeDB" id="A0A0G4F9L4"/>
<feature type="compositionally biased region" description="Basic and acidic residues" evidence="1">
    <location>
        <begin position="317"/>
        <end position="328"/>
    </location>
</feature>
<feature type="compositionally biased region" description="Polar residues" evidence="1">
    <location>
        <begin position="420"/>
        <end position="430"/>
    </location>
</feature>
<proteinExistence type="predicted"/>
<feature type="compositionally biased region" description="Polar residues" evidence="1">
    <location>
        <begin position="7"/>
        <end position="18"/>
    </location>
</feature>
<feature type="region of interest" description="Disordered" evidence="1">
    <location>
        <begin position="1"/>
        <end position="23"/>
    </location>
</feature>
<keyword evidence="4" id="KW-1185">Reference proteome</keyword>
<dbReference type="OMA" id="CVILTIR"/>
<evidence type="ECO:0000256" key="1">
    <source>
        <dbReference type="SAM" id="MobiDB-lite"/>
    </source>
</evidence>
<dbReference type="GO" id="GO:0003714">
    <property type="term" value="F:transcription corepressor activity"/>
    <property type="evidence" value="ECO:0007669"/>
    <property type="project" value="InterPro"/>
</dbReference>
<dbReference type="AlphaFoldDB" id="A0A0G4F9L4"/>
<dbReference type="SMART" id="SM00761">
    <property type="entry name" value="HDAC_interact"/>
    <property type="match status" value="1"/>
</dbReference>